<evidence type="ECO:0000256" key="1">
    <source>
        <dbReference type="HAMAP-Rule" id="MF_00222"/>
    </source>
</evidence>
<organism evidence="5 6">
    <name type="scientific">Candidatus Sysuiplasma superficiale</name>
    <dbReference type="NCBI Taxonomy" id="2823368"/>
    <lineage>
        <taxon>Archaea</taxon>
        <taxon>Methanobacteriati</taxon>
        <taxon>Thermoplasmatota</taxon>
        <taxon>Thermoplasmata</taxon>
        <taxon>Candidatus Sysuiplasmatales</taxon>
        <taxon>Candidatus Sysuiplasmataceae</taxon>
        <taxon>Candidatus Sysuiplasma</taxon>
    </lineage>
</organism>
<comment type="similarity">
    <text evidence="1">Belongs to the shikimate dehydrogenase family.</text>
</comment>
<dbReference type="GO" id="GO:0004764">
    <property type="term" value="F:shikimate 3-dehydrogenase (NADP+) activity"/>
    <property type="evidence" value="ECO:0007669"/>
    <property type="project" value="UniProtKB-UniRule"/>
</dbReference>
<feature type="binding site" evidence="1">
    <location>
        <position position="308"/>
    </location>
    <ligand>
        <name>shikimate</name>
        <dbReference type="ChEBI" id="CHEBI:36208"/>
    </ligand>
</feature>
<feature type="binding site" evidence="1">
    <location>
        <begin position="328"/>
        <end position="332"/>
    </location>
    <ligand>
        <name>NADP(+)</name>
        <dbReference type="ChEBI" id="CHEBI:58349"/>
    </ligand>
</feature>
<comment type="caution">
    <text evidence="1">Lacks conserved residue(s) required for the propagation of feature annotation.</text>
</comment>
<dbReference type="GO" id="GO:0008652">
    <property type="term" value="P:amino acid biosynthetic process"/>
    <property type="evidence" value="ECO:0007669"/>
    <property type="project" value="UniProtKB-KW"/>
</dbReference>
<comment type="function">
    <text evidence="1">Involved in the biosynthesis of the chorismate, which leads to the biosynthesis of aromatic amino acids. Catalyzes the reversible NADPH linked reduction of 3-dehydroshikimate (DHSA) to yield shikimate (SA).</text>
</comment>
<dbReference type="SUPFAM" id="SSF51569">
    <property type="entry name" value="Aldolase"/>
    <property type="match status" value="1"/>
</dbReference>
<feature type="binding site" evidence="1">
    <location>
        <position position="293"/>
    </location>
    <ligand>
        <name>shikimate</name>
        <dbReference type="ChEBI" id="CHEBI:36208"/>
    </ligand>
</feature>
<evidence type="ECO:0000313" key="6">
    <source>
        <dbReference type="Proteomes" id="UP000750197"/>
    </source>
</evidence>
<feature type="binding site" evidence="1">
    <location>
        <position position="410"/>
    </location>
    <ligand>
        <name>shikimate</name>
        <dbReference type="ChEBI" id="CHEBI:36208"/>
    </ligand>
</feature>
<dbReference type="GO" id="GO:0050661">
    <property type="term" value="F:NADP binding"/>
    <property type="evidence" value="ECO:0007669"/>
    <property type="project" value="TreeGrafter"/>
</dbReference>
<dbReference type="Gene3D" id="3.40.50.10860">
    <property type="entry name" value="Leucine Dehydrogenase, chain A, domain 1"/>
    <property type="match status" value="1"/>
</dbReference>
<dbReference type="UniPathway" id="UPA00053">
    <property type="reaction ID" value="UER00087"/>
</dbReference>
<feature type="domain" description="Shikimate dehydrogenase substrate binding N-terminal" evidence="2">
    <location>
        <begin position="212"/>
        <end position="295"/>
    </location>
</feature>
<dbReference type="Pfam" id="PF18317">
    <property type="entry name" value="SDH_C"/>
    <property type="match status" value="1"/>
</dbReference>
<evidence type="ECO:0000259" key="3">
    <source>
        <dbReference type="Pfam" id="PF18317"/>
    </source>
</evidence>
<name>A0A8J8CG01_9ARCH</name>
<feature type="binding site" evidence="1">
    <location>
        <position position="408"/>
    </location>
    <ligand>
        <name>NADP(+)</name>
        <dbReference type="ChEBI" id="CHEBI:58349"/>
    </ligand>
</feature>
<feature type="binding site" evidence="1">
    <location>
        <position position="438"/>
    </location>
    <ligand>
        <name>shikimate</name>
        <dbReference type="ChEBI" id="CHEBI:36208"/>
    </ligand>
</feature>
<sequence length="466" mass="51299">MICVSVSGRNPDEVIRKAVSAERRGARLIEIRIDSLDEPSPEQLVKISASIHAEKIVTLKGRSVGLLSSPEAASLFAPFRFVDIDLSDAETLSIPDWLRPKLVVSHHGRIDSAADAEKIILKELHYGRIAKCVSTSHSFRSASEMLHCIPERAEGRAIAFSMGKFGMLTRIASMRRNDPWCYASLGMDERTAEGQLSLEEMMDVENGFLLLLIGRSVSHSLSPLIQNFALKSCGLKGLYLPFDVEDAGDLPFFFINAREAGARGVNVTMPYKETVLRYIDEVPSEIRRIGAVNTVVNKSGVLTGYNTDYTAFRKVTEAMDPGSALIFGAGGAARAAVAALEDWKITVISRDRRRVEALLDSFNLPHLAHVPGRRYDLLVNCTPIGMEGKDDVLPHEISADSFGSVIDFVYSDTERPFRRFAEERGCDYTGGEKILAIQAAESFRLWTGREAPVSDMIAMLTGGKNL</sequence>
<keyword evidence="1" id="KW-0521">NADP</keyword>
<dbReference type="SUPFAM" id="SSF51735">
    <property type="entry name" value="NAD(P)-binding Rossmann-fold domains"/>
    <property type="match status" value="1"/>
</dbReference>
<dbReference type="InterPro" id="IPR013708">
    <property type="entry name" value="Shikimate_DH-bd_N"/>
</dbReference>
<comment type="pathway">
    <text evidence="1">Metabolic intermediate biosynthesis; chorismate biosynthesis; chorismate from D-erythrose 4-phosphate and phosphoenolpyruvate: step 4/7.</text>
</comment>
<dbReference type="InterPro" id="IPR041121">
    <property type="entry name" value="SDH_C"/>
</dbReference>
<dbReference type="PANTHER" id="PTHR21089">
    <property type="entry name" value="SHIKIMATE DEHYDROGENASE"/>
    <property type="match status" value="1"/>
</dbReference>
<dbReference type="EMBL" id="JAGVSJ010000007">
    <property type="protein sequence ID" value="MBX8631690.1"/>
    <property type="molecule type" value="Genomic_DNA"/>
</dbReference>
<dbReference type="GO" id="GO:0019632">
    <property type="term" value="P:shikimate metabolic process"/>
    <property type="evidence" value="ECO:0007669"/>
    <property type="project" value="TreeGrafter"/>
</dbReference>
<dbReference type="EC" id="1.1.1.25" evidence="1"/>
<dbReference type="Proteomes" id="UP000750197">
    <property type="component" value="Unassembled WGS sequence"/>
</dbReference>
<dbReference type="Proteomes" id="UP000716004">
    <property type="component" value="Unassembled WGS sequence"/>
</dbReference>
<proteinExistence type="inferred from homology"/>
<dbReference type="GO" id="GO:0009423">
    <property type="term" value="P:chorismate biosynthetic process"/>
    <property type="evidence" value="ECO:0007669"/>
    <property type="project" value="UniProtKB-UniRule"/>
</dbReference>
<dbReference type="Pfam" id="PF08501">
    <property type="entry name" value="Shikimate_dh_N"/>
    <property type="match status" value="1"/>
</dbReference>
<feature type="active site" description="Proton acceptor" evidence="1">
    <location>
        <position position="272"/>
    </location>
</feature>
<evidence type="ECO:0000259" key="2">
    <source>
        <dbReference type="Pfam" id="PF08501"/>
    </source>
</evidence>
<keyword evidence="5" id="KW-0456">Lyase</keyword>
<dbReference type="SUPFAM" id="SSF53223">
    <property type="entry name" value="Aminoacid dehydrogenase-like, N-terminal domain"/>
    <property type="match status" value="1"/>
</dbReference>
<evidence type="ECO:0000313" key="5">
    <source>
        <dbReference type="EMBL" id="MBX8643841.1"/>
    </source>
</evidence>
<dbReference type="InterPro" id="IPR022893">
    <property type="entry name" value="Shikimate_DH_fam"/>
</dbReference>
<dbReference type="InterPro" id="IPR036291">
    <property type="entry name" value="NAD(P)-bd_dom_sf"/>
</dbReference>
<protein>
    <recommendedName>
        <fullName evidence="1">Shikimate dehydrogenase (NADP(+))</fullName>
        <shortName evidence="1">SDH</shortName>
        <ecNumber evidence="1">1.1.1.25</ecNumber>
    </recommendedName>
</protein>
<dbReference type="EMBL" id="JAHEAC010000023">
    <property type="protein sequence ID" value="MBX8643841.1"/>
    <property type="molecule type" value="Genomic_DNA"/>
</dbReference>
<dbReference type="GO" id="GO:0005829">
    <property type="term" value="C:cytosol"/>
    <property type="evidence" value="ECO:0007669"/>
    <property type="project" value="TreeGrafter"/>
</dbReference>
<feature type="domain" description="SDH C-terminal" evidence="3">
    <location>
        <begin position="438"/>
        <end position="457"/>
    </location>
</feature>
<accession>A0A8J8CG01</accession>
<feature type="binding site" evidence="1">
    <location>
        <position position="268"/>
    </location>
    <ligand>
        <name>shikimate</name>
        <dbReference type="ChEBI" id="CHEBI:36208"/>
    </ligand>
</feature>
<keyword evidence="1" id="KW-0560">Oxidoreductase</keyword>
<comment type="subunit">
    <text evidence="1">Homodimer.</text>
</comment>
<dbReference type="GO" id="GO:0009073">
    <property type="term" value="P:aromatic amino acid family biosynthetic process"/>
    <property type="evidence" value="ECO:0007669"/>
    <property type="project" value="UniProtKB-KW"/>
</dbReference>
<reference evidence="5" key="1">
    <citation type="submission" date="2021-05" db="EMBL/GenBank/DDBJ databases">
        <title>Genomic insights into ecological role and evolution of a novel Thermoplasmata order Candidatus Sysuiplasmatales.</title>
        <authorList>
            <person name="Yuan Y."/>
        </authorList>
    </citation>
    <scope>NUCLEOTIDE SEQUENCE</scope>
    <source>
        <strain evidence="5">TUT19-bin139</strain>
        <strain evidence="4">YP2-bin.285</strain>
    </source>
</reference>
<dbReference type="GO" id="GO:0003855">
    <property type="term" value="F:3-dehydroquinate dehydratase activity"/>
    <property type="evidence" value="ECO:0007669"/>
    <property type="project" value="InterPro"/>
</dbReference>
<feature type="binding site" evidence="1">
    <location>
        <begin position="220"/>
        <end position="222"/>
    </location>
    <ligand>
        <name>shikimate</name>
        <dbReference type="ChEBI" id="CHEBI:36208"/>
    </ligand>
</feature>
<dbReference type="Gene3D" id="3.40.50.720">
    <property type="entry name" value="NAD(P)-binding Rossmann-like Domain"/>
    <property type="match status" value="1"/>
</dbReference>
<evidence type="ECO:0000313" key="4">
    <source>
        <dbReference type="EMBL" id="MBX8631690.1"/>
    </source>
</evidence>
<dbReference type="Pfam" id="PF01487">
    <property type="entry name" value="DHquinase_I"/>
    <property type="match status" value="1"/>
</dbReference>
<dbReference type="PANTHER" id="PTHR21089:SF1">
    <property type="entry name" value="BIFUNCTIONAL 3-DEHYDROQUINATE DEHYDRATASE_SHIKIMATE DEHYDROGENASE, CHLOROPLASTIC"/>
    <property type="match status" value="1"/>
</dbReference>
<keyword evidence="1" id="KW-0057">Aromatic amino acid biosynthesis</keyword>
<feature type="binding site" evidence="1">
    <location>
        <position position="431"/>
    </location>
    <ligand>
        <name>NADP(+)</name>
        <dbReference type="ChEBI" id="CHEBI:58349"/>
    </ligand>
</feature>
<gene>
    <name evidence="1" type="primary">aroE</name>
    <name evidence="4" type="ORF">J9259_04110</name>
    <name evidence="5" type="ORF">KIY12_03855</name>
</gene>
<dbReference type="AlphaFoldDB" id="A0A8J8CG01"/>
<dbReference type="InterPro" id="IPR046346">
    <property type="entry name" value="Aminoacid_DH-like_N_sf"/>
</dbReference>
<comment type="caution">
    <text evidence="5">The sequence shown here is derived from an EMBL/GenBank/DDBJ whole genome shotgun (WGS) entry which is preliminary data.</text>
</comment>
<comment type="catalytic activity">
    <reaction evidence="1">
        <text>shikimate + NADP(+) = 3-dehydroshikimate + NADPH + H(+)</text>
        <dbReference type="Rhea" id="RHEA:17737"/>
        <dbReference type="ChEBI" id="CHEBI:15378"/>
        <dbReference type="ChEBI" id="CHEBI:16630"/>
        <dbReference type="ChEBI" id="CHEBI:36208"/>
        <dbReference type="ChEBI" id="CHEBI:57783"/>
        <dbReference type="ChEBI" id="CHEBI:58349"/>
        <dbReference type="EC" id="1.1.1.25"/>
    </reaction>
</comment>
<dbReference type="HAMAP" id="MF_00222">
    <property type="entry name" value="Shikimate_DH_AroE"/>
    <property type="match status" value="1"/>
</dbReference>
<dbReference type="Gene3D" id="3.20.20.70">
    <property type="entry name" value="Aldolase class I"/>
    <property type="match status" value="1"/>
</dbReference>
<dbReference type="InterPro" id="IPR001381">
    <property type="entry name" value="DHquinase_I"/>
</dbReference>
<keyword evidence="1" id="KW-0028">Amino-acid biosynthesis</keyword>
<dbReference type="InterPro" id="IPR013785">
    <property type="entry name" value="Aldolase_TIM"/>
</dbReference>